<keyword evidence="3" id="KW-1185">Reference proteome</keyword>
<sequence length="272" mass="29537">MPSLTILLTTRHHNVHAPADFLATVNAHAIAALANVARMPTHDHNSSSSAFPLPLLHVPPCIDTVGPRSSVSHARPLLPRTNRPNHPRPYNKLPRKRTAPRSPRTIPTDLTVRVLRLVLVVLYRARVGLRGGKLSRVGRKARKEVGTGYREGSEEVDACVAAVSTEWGRGSGTRRTRTCTVSCAFSALLGPARRASDAENAEPAGSGQFSSARLPGSVTADAPPTKNHPAASTSPAAVRQPRRLAYRMRRYALTLPDARRAALLSLRYYVLR</sequence>
<protein>
    <submittedName>
        <fullName evidence="2">Uncharacterized protein</fullName>
    </submittedName>
</protein>
<reference evidence="2" key="1">
    <citation type="submission" date="2023-03" db="EMBL/GenBank/DDBJ databases">
        <title>Massive genome expansion in bonnet fungi (Mycena s.s.) driven by repeated elements and novel gene families across ecological guilds.</title>
        <authorList>
            <consortium name="Lawrence Berkeley National Laboratory"/>
            <person name="Harder C.B."/>
            <person name="Miyauchi S."/>
            <person name="Viragh M."/>
            <person name="Kuo A."/>
            <person name="Thoen E."/>
            <person name="Andreopoulos B."/>
            <person name="Lu D."/>
            <person name="Skrede I."/>
            <person name="Drula E."/>
            <person name="Henrissat B."/>
            <person name="Morin E."/>
            <person name="Kohler A."/>
            <person name="Barry K."/>
            <person name="LaButti K."/>
            <person name="Morin E."/>
            <person name="Salamov A."/>
            <person name="Lipzen A."/>
            <person name="Mereny Z."/>
            <person name="Hegedus B."/>
            <person name="Baldrian P."/>
            <person name="Stursova M."/>
            <person name="Weitz H."/>
            <person name="Taylor A."/>
            <person name="Grigoriev I.V."/>
            <person name="Nagy L.G."/>
            <person name="Martin F."/>
            <person name="Kauserud H."/>
        </authorList>
    </citation>
    <scope>NUCLEOTIDE SEQUENCE</scope>
    <source>
        <strain evidence="2">CBHHK200</strain>
    </source>
</reference>
<evidence type="ECO:0000313" key="3">
    <source>
        <dbReference type="Proteomes" id="UP001218188"/>
    </source>
</evidence>
<feature type="region of interest" description="Disordered" evidence="1">
    <location>
        <begin position="194"/>
        <end position="239"/>
    </location>
</feature>
<dbReference type="Proteomes" id="UP001218188">
    <property type="component" value="Unassembled WGS sequence"/>
</dbReference>
<dbReference type="EMBL" id="JARJCM010000039">
    <property type="protein sequence ID" value="KAJ7037018.1"/>
    <property type="molecule type" value="Genomic_DNA"/>
</dbReference>
<evidence type="ECO:0000313" key="2">
    <source>
        <dbReference type="EMBL" id="KAJ7037018.1"/>
    </source>
</evidence>
<gene>
    <name evidence="2" type="ORF">C8F04DRAFT_1393826</name>
</gene>
<dbReference type="AlphaFoldDB" id="A0AAD6T090"/>
<proteinExistence type="predicted"/>
<organism evidence="2 3">
    <name type="scientific">Mycena alexandri</name>
    <dbReference type="NCBI Taxonomy" id="1745969"/>
    <lineage>
        <taxon>Eukaryota</taxon>
        <taxon>Fungi</taxon>
        <taxon>Dikarya</taxon>
        <taxon>Basidiomycota</taxon>
        <taxon>Agaricomycotina</taxon>
        <taxon>Agaricomycetes</taxon>
        <taxon>Agaricomycetidae</taxon>
        <taxon>Agaricales</taxon>
        <taxon>Marasmiineae</taxon>
        <taxon>Mycenaceae</taxon>
        <taxon>Mycena</taxon>
    </lineage>
</organism>
<evidence type="ECO:0000256" key="1">
    <source>
        <dbReference type="SAM" id="MobiDB-lite"/>
    </source>
</evidence>
<comment type="caution">
    <text evidence="2">The sequence shown here is derived from an EMBL/GenBank/DDBJ whole genome shotgun (WGS) entry which is preliminary data.</text>
</comment>
<accession>A0AAD6T090</accession>
<name>A0AAD6T090_9AGAR</name>
<feature type="region of interest" description="Disordered" evidence="1">
    <location>
        <begin position="67"/>
        <end position="105"/>
    </location>
</feature>